<accession>A0ABQ9HPQ7</accession>
<protein>
    <submittedName>
        <fullName evidence="1">Uncharacterized protein</fullName>
    </submittedName>
</protein>
<name>A0ABQ9HPQ7_9NEOP</name>
<comment type="caution">
    <text evidence="1">The sequence shown here is derived from an EMBL/GenBank/DDBJ whole genome shotgun (WGS) entry which is preliminary data.</text>
</comment>
<proteinExistence type="predicted"/>
<keyword evidence="2" id="KW-1185">Reference proteome</keyword>
<evidence type="ECO:0000313" key="1">
    <source>
        <dbReference type="EMBL" id="KAJ8886250.1"/>
    </source>
</evidence>
<sequence length="100" mass="11251">MESGKDAKSLKWNILQAMRRLVLAWNRITPVTVAKCFAKARFTANIQEVEYTKAEECEAAWAEVKKKFDVNETSFSDFVLTDSQVSTCCPVLGEISAENI</sequence>
<reference evidence="1 2" key="1">
    <citation type="submission" date="2023-02" db="EMBL/GenBank/DDBJ databases">
        <title>LHISI_Scaffold_Assembly.</title>
        <authorList>
            <person name="Stuart O.P."/>
            <person name="Cleave R."/>
            <person name="Magrath M.J.L."/>
            <person name="Mikheyev A.S."/>
        </authorList>
    </citation>
    <scope>NUCLEOTIDE SEQUENCE [LARGE SCALE GENOMIC DNA]</scope>
    <source>
        <strain evidence="1">Daus_M_001</strain>
        <tissue evidence="1">Leg muscle</tissue>
    </source>
</reference>
<dbReference type="Proteomes" id="UP001159363">
    <property type="component" value="Chromosome X"/>
</dbReference>
<gene>
    <name evidence="1" type="ORF">PR048_012459</name>
</gene>
<evidence type="ECO:0000313" key="2">
    <source>
        <dbReference type="Proteomes" id="UP001159363"/>
    </source>
</evidence>
<dbReference type="EMBL" id="JARBHB010000004">
    <property type="protein sequence ID" value="KAJ8886250.1"/>
    <property type="molecule type" value="Genomic_DNA"/>
</dbReference>
<organism evidence="1 2">
    <name type="scientific">Dryococelus australis</name>
    <dbReference type="NCBI Taxonomy" id="614101"/>
    <lineage>
        <taxon>Eukaryota</taxon>
        <taxon>Metazoa</taxon>
        <taxon>Ecdysozoa</taxon>
        <taxon>Arthropoda</taxon>
        <taxon>Hexapoda</taxon>
        <taxon>Insecta</taxon>
        <taxon>Pterygota</taxon>
        <taxon>Neoptera</taxon>
        <taxon>Polyneoptera</taxon>
        <taxon>Phasmatodea</taxon>
        <taxon>Verophasmatodea</taxon>
        <taxon>Anareolatae</taxon>
        <taxon>Phasmatidae</taxon>
        <taxon>Eurycanthinae</taxon>
        <taxon>Dryococelus</taxon>
    </lineage>
</organism>